<keyword evidence="1" id="KW-1133">Transmembrane helix</keyword>
<keyword evidence="1" id="KW-0812">Transmembrane</keyword>
<comment type="caution">
    <text evidence="2">The sequence shown here is derived from an EMBL/GenBank/DDBJ whole genome shotgun (WGS) entry which is preliminary data.</text>
</comment>
<evidence type="ECO:0000313" key="3">
    <source>
        <dbReference type="Proteomes" id="UP000265520"/>
    </source>
</evidence>
<reference evidence="2 3" key="1">
    <citation type="journal article" date="2018" name="Front. Plant Sci.">
        <title>Red Clover (Trifolium pratense) and Zigzag Clover (T. medium) - A Picture of Genomic Similarities and Differences.</title>
        <authorList>
            <person name="Dluhosova J."/>
            <person name="Istvanek J."/>
            <person name="Nedelnik J."/>
            <person name="Repkova J."/>
        </authorList>
    </citation>
    <scope>NUCLEOTIDE SEQUENCE [LARGE SCALE GENOMIC DNA]</scope>
    <source>
        <strain evidence="3">cv. 10/8</strain>
        <tissue evidence="2">Leaf</tissue>
    </source>
</reference>
<dbReference type="Proteomes" id="UP000265520">
    <property type="component" value="Unassembled WGS sequence"/>
</dbReference>
<dbReference type="EMBL" id="LXQA010386482">
    <property type="protein sequence ID" value="MCI48420.1"/>
    <property type="molecule type" value="Genomic_DNA"/>
</dbReference>
<accession>A0A392SKG6</accession>
<dbReference type="AlphaFoldDB" id="A0A392SKG6"/>
<name>A0A392SKG6_9FABA</name>
<evidence type="ECO:0000256" key="1">
    <source>
        <dbReference type="SAM" id="Phobius"/>
    </source>
</evidence>
<proteinExistence type="predicted"/>
<protein>
    <submittedName>
        <fullName evidence="2">Uncharacterized protein</fullName>
    </submittedName>
</protein>
<sequence length="34" mass="3694">MKVHDVLGLFLVVFVVVEFVLTGLVVVVSVEAVH</sequence>
<keyword evidence="3" id="KW-1185">Reference proteome</keyword>
<organism evidence="2 3">
    <name type="scientific">Trifolium medium</name>
    <dbReference type="NCBI Taxonomy" id="97028"/>
    <lineage>
        <taxon>Eukaryota</taxon>
        <taxon>Viridiplantae</taxon>
        <taxon>Streptophyta</taxon>
        <taxon>Embryophyta</taxon>
        <taxon>Tracheophyta</taxon>
        <taxon>Spermatophyta</taxon>
        <taxon>Magnoliopsida</taxon>
        <taxon>eudicotyledons</taxon>
        <taxon>Gunneridae</taxon>
        <taxon>Pentapetalae</taxon>
        <taxon>rosids</taxon>
        <taxon>fabids</taxon>
        <taxon>Fabales</taxon>
        <taxon>Fabaceae</taxon>
        <taxon>Papilionoideae</taxon>
        <taxon>50 kb inversion clade</taxon>
        <taxon>NPAAA clade</taxon>
        <taxon>Hologalegina</taxon>
        <taxon>IRL clade</taxon>
        <taxon>Trifolieae</taxon>
        <taxon>Trifolium</taxon>
    </lineage>
</organism>
<keyword evidence="1" id="KW-0472">Membrane</keyword>
<feature type="non-terminal residue" evidence="2">
    <location>
        <position position="34"/>
    </location>
</feature>
<evidence type="ECO:0000313" key="2">
    <source>
        <dbReference type="EMBL" id="MCI48420.1"/>
    </source>
</evidence>
<feature type="transmembrane region" description="Helical" evidence="1">
    <location>
        <begin position="6"/>
        <end position="30"/>
    </location>
</feature>